<evidence type="ECO:0000259" key="8">
    <source>
        <dbReference type="Pfam" id="PF09430"/>
    </source>
</evidence>
<accession>A0A3N4LZ12</accession>
<dbReference type="AlphaFoldDB" id="A0A3N4LZ12"/>
<comment type="subcellular location">
    <subcellularLocation>
        <location evidence="1">Membrane</location>
        <topology evidence="1">Single-pass membrane protein</topology>
    </subcellularLocation>
</comment>
<feature type="chain" id="PRO_5018195027" description="ER membrane protein complex subunit 7 beta-sandwich domain-containing protein" evidence="7">
    <location>
        <begin position="19"/>
        <end position="232"/>
    </location>
</feature>
<dbReference type="InParanoid" id="A0A3N4LZ12"/>
<reference evidence="9 10" key="1">
    <citation type="journal article" date="2018" name="Nat. Ecol. Evol.">
        <title>Pezizomycetes genomes reveal the molecular basis of ectomycorrhizal truffle lifestyle.</title>
        <authorList>
            <person name="Murat C."/>
            <person name="Payen T."/>
            <person name="Noel B."/>
            <person name="Kuo A."/>
            <person name="Morin E."/>
            <person name="Chen J."/>
            <person name="Kohler A."/>
            <person name="Krizsan K."/>
            <person name="Balestrini R."/>
            <person name="Da Silva C."/>
            <person name="Montanini B."/>
            <person name="Hainaut M."/>
            <person name="Levati E."/>
            <person name="Barry K.W."/>
            <person name="Belfiori B."/>
            <person name="Cichocki N."/>
            <person name="Clum A."/>
            <person name="Dockter R.B."/>
            <person name="Fauchery L."/>
            <person name="Guy J."/>
            <person name="Iotti M."/>
            <person name="Le Tacon F."/>
            <person name="Lindquist E.A."/>
            <person name="Lipzen A."/>
            <person name="Malagnac F."/>
            <person name="Mello A."/>
            <person name="Molinier V."/>
            <person name="Miyauchi S."/>
            <person name="Poulain J."/>
            <person name="Riccioni C."/>
            <person name="Rubini A."/>
            <person name="Sitrit Y."/>
            <person name="Splivallo R."/>
            <person name="Traeger S."/>
            <person name="Wang M."/>
            <person name="Zifcakova L."/>
            <person name="Wipf D."/>
            <person name="Zambonelli A."/>
            <person name="Paolocci F."/>
            <person name="Nowrousian M."/>
            <person name="Ottonello S."/>
            <person name="Baldrian P."/>
            <person name="Spatafora J.W."/>
            <person name="Henrissat B."/>
            <person name="Nagy L.G."/>
            <person name="Aury J.M."/>
            <person name="Wincker P."/>
            <person name="Grigoriev I.V."/>
            <person name="Bonfante P."/>
            <person name="Martin F.M."/>
        </authorList>
    </citation>
    <scope>NUCLEOTIDE SEQUENCE [LARGE SCALE GENOMIC DNA]</scope>
    <source>
        <strain evidence="9 10">ATCC MYA-4762</strain>
    </source>
</reference>
<evidence type="ECO:0000313" key="10">
    <source>
        <dbReference type="Proteomes" id="UP000267821"/>
    </source>
</evidence>
<feature type="transmembrane region" description="Helical" evidence="6">
    <location>
        <begin position="151"/>
        <end position="170"/>
    </location>
</feature>
<evidence type="ECO:0000256" key="1">
    <source>
        <dbReference type="ARBA" id="ARBA00004167"/>
    </source>
</evidence>
<keyword evidence="4 6" id="KW-1133">Transmembrane helix</keyword>
<evidence type="ECO:0000256" key="5">
    <source>
        <dbReference type="ARBA" id="ARBA00023136"/>
    </source>
</evidence>
<evidence type="ECO:0000256" key="3">
    <source>
        <dbReference type="ARBA" id="ARBA00022729"/>
    </source>
</evidence>
<dbReference type="InterPro" id="IPR039163">
    <property type="entry name" value="EMC7"/>
</dbReference>
<evidence type="ECO:0000256" key="2">
    <source>
        <dbReference type="ARBA" id="ARBA00022692"/>
    </source>
</evidence>
<keyword evidence="10" id="KW-1185">Reference proteome</keyword>
<name>A0A3N4LZ12_9PEZI</name>
<dbReference type="Proteomes" id="UP000267821">
    <property type="component" value="Unassembled WGS sequence"/>
</dbReference>
<evidence type="ECO:0000313" key="9">
    <source>
        <dbReference type="EMBL" id="RPB26372.1"/>
    </source>
</evidence>
<keyword evidence="5 6" id="KW-0472">Membrane</keyword>
<keyword evidence="3 7" id="KW-0732">Signal</keyword>
<dbReference type="Pfam" id="PF09430">
    <property type="entry name" value="EMC7_beta-sandw"/>
    <property type="match status" value="1"/>
</dbReference>
<feature type="signal peptide" evidence="7">
    <location>
        <begin position="1"/>
        <end position="18"/>
    </location>
</feature>
<dbReference type="OrthoDB" id="27095at2759"/>
<evidence type="ECO:0000256" key="6">
    <source>
        <dbReference type="SAM" id="Phobius"/>
    </source>
</evidence>
<dbReference type="PANTHER" id="PTHR13605">
    <property type="entry name" value="ER MEMBRANE PROTEIN COMPLEX SUBUNIT 7"/>
    <property type="match status" value="1"/>
</dbReference>
<protein>
    <recommendedName>
        <fullName evidence="8">ER membrane protein complex subunit 7 beta-sandwich domain-containing protein</fullName>
    </recommendedName>
</protein>
<dbReference type="GO" id="GO:0072546">
    <property type="term" value="C:EMC complex"/>
    <property type="evidence" value="ECO:0007669"/>
    <property type="project" value="TreeGrafter"/>
</dbReference>
<dbReference type="EMBL" id="ML121535">
    <property type="protein sequence ID" value="RPB26372.1"/>
    <property type="molecule type" value="Genomic_DNA"/>
</dbReference>
<dbReference type="PANTHER" id="PTHR13605:SF4">
    <property type="entry name" value="ER MEMBRANE PROTEIN COMPLEX SUBUNIT 7"/>
    <property type="match status" value="1"/>
</dbReference>
<dbReference type="InterPro" id="IPR019008">
    <property type="entry name" value="Beta_sandwich_EMC7"/>
</dbReference>
<sequence>MRFHLLTFLLLATPFTSANTTPPPQTSLTFHLPPTFPGGALSLSPQSTLHLTTTGKHFTALLTKFGTFDLTNITTGSYLADISSREWVFAPLRVDVQTLADGRIIVDSALSFRGNEWSNTGEKRRGDKIELVPVRKVEYYIQREGFSPMKLLGSPMILIAIVSLGAMYFIPKLIDNMDPELKAEFQEAQKRTLAGQQGFGGPGRNPVEGFDIAGYLSGSGNGGSSSSGGKKK</sequence>
<gene>
    <name evidence="9" type="ORF">L211DRAFT_821468</name>
</gene>
<feature type="domain" description="ER membrane protein complex subunit 7 beta-sandwich" evidence="8">
    <location>
        <begin position="45"/>
        <end position="159"/>
    </location>
</feature>
<proteinExistence type="predicted"/>
<organism evidence="9 10">
    <name type="scientific">Terfezia boudieri ATCC MYA-4762</name>
    <dbReference type="NCBI Taxonomy" id="1051890"/>
    <lineage>
        <taxon>Eukaryota</taxon>
        <taxon>Fungi</taxon>
        <taxon>Dikarya</taxon>
        <taxon>Ascomycota</taxon>
        <taxon>Pezizomycotina</taxon>
        <taxon>Pezizomycetes</taxon>
        <taxon>Pezizales</taxon>
        <taxon>Pezizaceae</taxon>
        <taxon>Terfezia</taxon>
    </lineage>
</organism>
<dbReference type="STRING" id="1051890.A0A3N4LZ12"/>
<evidence type="ECO:0000256" key="7">
    <source>
        <dbReference type="SAM" id="SignalP"/>
    </source>
</evidence>
<keyword evidence="2 6" id="KW-0812">Transmembrane</keyword>
<evidence type="ECO:0000256" key="4">
    <source>
        <dbReference type="ARBA" id="ARBA00022989"/>
    </source>
</evidence>